<evidence type="ECO:0000313" key="4">
    <source>
        <dbReference type="Proteomes" id="UP001068021"/>
    </source>
</evidence>
<dbReference type="Proteomes" id="UP001068021">
    <property type="component" value="Unassembled WGS sequence"/>
</dbReference>
<evidence type="ECO:0000313" key="2">
    <source>
        <dbReference type="EMBL" id="MCZ3365867.1"/>
    </source>
</evidence>
<dbReference type="SUPFAM" id="SSF53474">
    <property type="entry name" value="alpha/beta-Hydrolases"/>
    <property type="match status" value="1"/>
</dbReference>
<sequence length="245" mass="27483">MPIAKVNDINMYYEIQGEGEPLIFIPGLGTEISSAGLFTAKLAKKYGVIIFDNRGTGRTDKPDAHYSIEMMAEDTVRLMDKLKIEKAHFMGGSMGACILQVIAAKYPERVNSMVLYLATPRFSDALKNAMMPFLKPQKVEEGKTNQMHPLFMQKYPPTEGSLSRQLEANMKFDGRDLIGQIKAPTLIINATKDRFIPIESTEELAEVIPHAKVILVDGDHLFPMTKSELLIKPAIVFLEEMDLKY</sequence>
<name>A0A9E4ZYM1_9EURY</name>
<dbReference type="EMBL" id="JAPVES010000024">
    <property type="protein sequence ID" value="MCZ3371332.1"/>
    <property type="molecule type" value="Genomic_DNA"/>
</dbReference>
<dbReference type="Proteomes" id="UP001074446">
    <property type="component" value="Unassembled WGS sequence"/>
</dbReference>
<keyword evidence="4" id="KW-1185">Reference proteome</keyword>
<dbReference type="AlphaFoldDB" id="A0A9E4ZYM1"/>
<proteinExistence type="predicted"/>
<dbReference type="InterPro" id="IPR029058">
    <property type="entry name" value="AB_hydrolase_fold"/>
</dbReference>
<dbReference type="EMBL" id="JAPVER010000020">
    <property type="protein sequence ID" value="MCZ3365867.1"/>
    <property type="molecule type" value="Genomic_DNA"/>
</dbReference>
<dbReference type="Gene3D" id="3.40.50.1820">
    <property type="entry name" value="alpha/beta hydrolase"/>
    <property type="match status" value="1"/>
</dbReference>
<dbReference type="GO" id="GO:0046503">
    <property type="term" value="P:glycerolipid catabolic process"/>
    <property type="evidence" value="ECO:0007669"/>
    <property type="project" value="TreeGrafter"/>
</dbReference>
<keyword evidence="3" id="KW-0378">Hydrolase</keyword>
<dbReference type="PANTHER" id="PTHR43433:SF5">
    <property type="entry name" value="AB HYDROLASE-1 DOMAIN-CONTAINING PROTEIN"/>
    <property type="match status" value="1"/>
</dbReference>
<comment type="caution">
    <text evidence="3">The sequence shown here is derived from an EMBL/GenBank/DDBJ whole genome shotgun (WGS) entry which is preliminary data.</text>
</comment>
<protein>
    <submittedName>
        <fullName evidence="3">Alpha/beta hydrolase</fullName>
    </submittedName>
</protein>
<gene>
    <name evidence="3" type="ORF">O3H35_01635</name>
    <name evidence="2" type="ORF">O3H54_08215</name>
</gene>
<feature type="domain" description="AB hydrolase-1" evidence="1">
    <location>
        <begin position="173"/>
        <end position="226"/>
    </location>
</feature>
<accession>A0A9E4ZYM1</accession>
<dbReference type="GO" id="GO:0004806">
    <property type="term" value="F:triacylglycerol lipase activity"/>
    <property type="evidence" value="ECO:0007669"/>
    <property type="project" value="TreeGrafter"/>
</dbReference>
<dbReference type="InterPro" id="IPR050471">
    <property type="entry name" value="AB_hydrolase"/>
</dbReference>
<dbReference type="RefSeq" id="WP_052376011.1">
    <property type="nucleotide sequence ID" value="NZ_JAPVER010000020.1"/>
</dbReference>
<dbReference type="PANTHER" id="PTHR43433">
    <property type="entry name" value="HYDROLASE, ALPHA/BETA FOLD FAMILY PROTEIN"/>
    <property type="match status" value="1"/>
</dbReference>
<organism evidence="3">
    <name type="scientific">Methanobacterium veterum</name>
    <dbReference type="NCBI Taxonomy" id="408577"/>
    <lineage>
        <taxon>Archaea</taxon>
        <taxon>Methanobacteriati</taxon>
        <taxon>Methanobacteriota</taxon>
        <taxon>Methanomada group</taxon>
        <taxon>Methanobacteria</taxon>
        <taxon>Methanobacteriales</taxon>
        <taxon>Methanobacteriaceae</taxon>
        <taxon>Methanobacterium</taxon>
    </lineage>
</organism>
<dbReference type="InterPro" id="IPR000073">
    <property type="entry name" value="AB_hydrolase_1"/>
</dbReference>
<dbReference type="Pfam" id="PF00561">
    <property type="entry name" value="Abhydrolase_1"/>
    <property type="match status" value="2"/>
</dbReference>
<evidence type="ECO:0000313" key="3">
    <source>
        <dbReference type="EMBL" id="MCZ3371332.1"/>
    </source>
</evidence>
<feature type="domain" description="AB hydrolase-1" evidence="1">
    <location>
        <begin position="21"/>
        <end position="124"/>
    </location>
</feature>
<reference evidence="3" key="1">
    <citation type="submission" date="2022-12" db="EMBL/GenBank/DDBJ databases">
        <title>Reclassification of two methanogenic archaea species isolated from the Kolyma lowland permafrost.</title>
        <authorList>
            <person name="Trubitsyn V.E."/>
            <person name="Rivkina E.M."/>
            <person name="Shcherbakova V.A."/>
        </authorList>
    </citation>
    <scope>NUCLEOTIDE SEQUENCE</scope>
    <source>
        <strain evidence="2">M2</strain>
        <strain evidence="3">MK4</strain>
    </source>
</reference>
<evidence type="ECO:0000259" key="1">
    <source>
        <dbReference type="Pfam" id="PF00561"/>
    </source>
</evidence>
<dbReference type="PRINTS" id="PR00111">
    <property type="entry name" value="ABHYDROLASE"/>
</dbReference>